<dbReference type="EMBL" id="JAKFHA010000002">
    <property type="protein sequence ID" value="MCF2526670.1"/>
    <property type="molecule type" value="Genomic_DNA"/>
</dbReference>
<keyword evidence="2" id="KW-0805">Transcription regulation</keyword>
<dbReference type="NCBIfam" id="TIGR02937">
    <property type="entry name" value="sigma70-ECF"/>
    <property type="match status" value="1"/>
</dbReference>
<dbReference type="InterPro" id="IPR039425">
    <property type="entry name" value="RNA_pol_sigma-70-like"/>
</dbReference>
<dbReference type="PANTHER" id="PTHR43133:SF25">
    <property type="entry name" value="RNA POLYMERASE SIGMA FACTOR RFAY-RELATED"/>
    <property type="match status" value="1"/>
</dbReference>
<name>A0AA41PWL5_9ACTN</name>
<evidence type="ECO:0000256" key="4">
    <source>
        <dbReference type="ARBA" id="ARBA00023163"/>
    </source>
</evidence>
<keyword evidence="9" id="KW-1185">Reference proteome</keyword>
<evidence type="ECO:0000256" key="3">
    <source>
        <dbReference type="ARBA" id="ARBA00023082"/>
    </source>
</evidence>
<protein>
    <submittedName>
        <fullName evidence="8">Sigma-70 family RNA polymerase sigma factor</fullName>
    </submittedName>
</protein>
<evidence type="ECO:0000313" key="9">
    <source>
        <dbReference type="Proteomes" id="UP001165378"/>
    </source>
</evidence>
<dbReference type="InterPro" id="IPR013249">
    <property type="entry name" value="RNA_pol_sigma70_r4_t2"/>
</dbReference>
<dbReference type="InterPro" id="IPR014284">
    <property type="entry name" value="RNA_pol_sigma-70_dom"/>
</dbReference>
<keyword evidence="3" id="KW-0731">Sigma factor</keyword>
<dbReference type="SUPFAM" id="SSF88659">
    <property type="entry name" value="Sigma3 and sigma4 domains of RNA polymerase sigma factors"/>
    <property type="match status" value="1"/>
</dbReference>
<feature type="domain" description="RNA polymerase sigma-70 region 2" evidence="6">
    <location>
        <begin position="12"/>
        <end position="77"/>
    </location>
</feature>
<sequence>MQVGRDEAFRDLYREHYNAVLRYAWRRVGPDAAHDVAAEVFLIAWRRWETVPRLDPLPWLYGVGRGVVQNHQRAENRGQILEARLMVEPSLPGRDLADRAAERGAVVHAWQSLAEQDREVLALVGWEGLDISSAARVMQCSVPAFTARLYRAKRRLRTALERQDKAAEDTPEPPAAPARAGLEERCV</sequence>
<dbReference type="GO" id="GO:0016987">
    <property type="term" value="F:sigma factor activity"/>
    <property type="evidence" value="ECO:0007669"/>
    <property type="project" value="UniProtKB-KW"/>
</dbReference>
<feature type="region of interest" description="Disordered" evidence="5">
    <location>
        <begin position="161"/>
        <end position="187"/>
    </location>
</feature>
<dbReference type="GO" id="GO:0006352">
    <property type="term" value="P:DNA-templated transcription initiation"/>
    <property type="evidence" value="ECO:0007669"/>
    <property type="project" value="InterPro"/>
</dbReference>
<organism evidence="8 9">
    <name type="scientific">Yinghuangia soli</name>
    <dbReference type="NCBI Taxonomy" id="2908204"/>
    <lineage>
        <taxon>Bacteria</taxon>
        <taxon>Bacillati</taxon>
        <taxon>Actinomycetota</taxon>
        <taxon>Actinomycetes</taxon>
        <taxon>Kitasatosporales</taxon>
        <taxon>Streptomycetaceae</taxon>
        <taxon>Yinghuangia</taxon>
    </lineage>
</organism>
<keyword evidence="4" id="KW-0804">Transcription</keyword>
<accession>A0AA41PWL5</accession>
<dbReference type="Gene3D" id="1.10.1740.10">
    <property type="match status" value="1"/>
</dbReference>
<dbReference type="InterPro" id="IPR013325">
    <property type="entry name" value="RNA_pol_sigma_r2"/>
</dbReference>
<feature type="domain" description="RNA polymerase sigma factor 70 region 4 type 2" evidence="7">
    <location>
        <begin position="106"/>
        <end position="156"/>
    </location>
</feature>
<dbReference type="RefSeq" id="WP_235050795.1">
    <property type="nucleotide sequence ID" value="NZ_JAKFHA010000002.1"/>
</dbReference>
<dbReference type="Gene3D" id="1.10.10.10">
    <property type="entry name" value="Winged helix-like DNA-binding domain superfamily/Winged helix DNA-binding domain"/>
    <property type="match status" value="1"/>
</dbReference>
<evidence type="ECO:0000313" key="8">
    <source>
        <dbReference type="EMBL" id="MCF2526670.1"/>
    </source>
</evidence>
<proteinExistence type="inferred from homology"/>
<dbReference type="PANTHER" id="PTHR43133">
    <property type="entry name" value="RNA POLYMERASE ECF-TYPE SIGMA FACTO"/>
    <property type="match status" value="1"/>
</dbReference>
<evidence type="ECO:0000259" key="6">
    <source>
        <dbReference type="Pfam" id="PF04542"/>
    </source>
</evidence>
<dbReference type="Proteomes" id="UP001165378">
    <property type="component" value="Unassembled WGS sequence"/>
</dbReference>
<evidence type="ECO:0000259" key="7">
    <source>
        <dbReference type="Pfam" id="PF08281"/>
    </source>
</evidence>
<evidence type="ECO:0000256" key="5">
    <source>
        <dbReference type="SAM" id="MobiDB-lite"/>
    </source>
</evidence>
<reference evidence="8" key="1">
    <citation type="submission" date="2022-01" db="EMBL/GenBank/DDBJ databases">
        <title>Genome-Based Taxonomic Classification of the Phylum Actinobacteria.</title>
        <authorList>
            <person name="Gao Y."/>
        </authorList>
    </citation>
    <scope>NUCLEOTIDE SEQUENCE</scope>
    <source>
        <strain evidence="8">KLBMP 8922</strain>
    </source>
</reference>
<dbReference type="InterPro" id="IPR013324">
    <property type="entry name" value="RNA_pol_sigma_r3/r4-like"/>
</dbReference>
<evidence type="ECO:0000256" key="1">
    <source>
        <dbReference type="ARBA" id="ARBA00010641"/>
    </source>
</evidence>
<dbReference type="Pfam" id="PF04542">
    <property type="entry name" value="Sigma70_r2"/>
    <property type="match status" value="1"/>
</dbReference>
<dbReference type="GO" id="GO:0003677">
    <property type="term" value="F:DNA binding"/>
    <property type="evidence" value="ECO:0007669"/>
    <property type="project" value="InterPro"/>
</dbReference>
<gene>
    <name evidence="8" type="ORF">LZ495_05465</name>
</gene>
<dbReference type="AlphaFoldDB" id="A0AA41PWL5"/>
<comment type="similarity">
    <text evidence="1">Belongs to the sigma-70 factor family. ECF subfamily.</text>
</comment>
<dbReference type="Pfam" id="PF08281">
    <property type="entry name" value="Sigma70_r4_2"/>
    <property type="match status" value="1"/>
</dbReference>
<dbReference type="InterPro" id="IPR036388">
    <property type="entry name" value="WH-like_DNA-bd_sf"/>
</dbReference>
<dbReference type="SUPFAM" id="SSF88946">
    <property type="entry name" value="Sigma2 domain of RNA polymerase sigma factors"/>
    <property type="match status" value="1"/>
</dbReference>
<comment type="caution">
    <text evidence="8">The sequence shown here is derived from an EMBL/GenBank/DDBJ whole genome shotgun (WGS) entry which is preliminary data.</text>
</comment>
<dbReference type="InterPro" id="IPR007627">
    <property type="entry name" value="RNA_pol_sigma70_r2"/>
</dbReference>
<evidence type="ECO:0000256" key="2">
    <source>
        <dbReference type="ARBA" id="ARBA00023015"/>
    </source>
</evidence>